<evidence type="ECO:0000256" key="7">
    <source>
        <dbReference type="ARBA" id="ARBA00023136"/>
    </source>
</evidence>
<organism evidence="11 12">
    <name type="scientific">Ferruginivarius sediminum</name>
    <dbReference type="NCBI Taxonomy" id="2661937"/>
    <lineage>
        <taxon>Bacteria</taxon>
        <taxon>Pseudomonadati</taxon>
        <taxon>Pseudomonadota</taxon>
        <taxon>Alphaproteobacteria</taxon>
        <taxon>Rhodospirillales</taxon>
        <taxon>Rhodospirillaceae</taxon>
        <taxon>Ferruginivarius</taxon>
    </lineage>
</organism>
<sequence>MTEAAVPRGSDAHLQRIAERLAGLVGWRRLALACVLGALSAAALPPVYAVPVLIPAFAGLLWQLEGVRSRRGAFVLGWAFGLGHFAAGLYWVGIAFFVDAPTFGWMMPFAVAGLAGGLAIFTGVVTLAAWAVPWGGVSRILVFAAAWSIAAWVRGHILTGFPWNLLGTAWSFSDAVVQSTALFGIWALSLLTVFAATAPAALGFSGSVWRRWGPAAVAALLFAGLATGGMLRLANAPAPGDNDVPGVRLRLVQANVPQQIKWQRDQRLENLKRHLRMSRKPGDGITHIIWPETAVPYFLSRQGELAEILGSVAPRGGALLTGLPRIEEAGAADGTGGTNGRRALYNSLFAIEPEGGVAALYDKFHLVPFGEYVPFSEWLPVEKLTAGRTDFSAGPGPRTLRAPGVPPFSPLICYEAIFPGNVLNPNDRPSWLLNVTNDAWFGNSTGPYQHLASARLRAVEEGLPLVRVANTGISAVIDAYGRMRGRLDLLTQGTLDTPLPRALDRLTPYARYGDVVFAGLVFLTLAVAAAARRRT</sequence>
<keyword evidence="6 9" id="KW-1133">Transmembrane helix</keyword>
<dbReference type="CDD" id="cd07571">
    <property type="entry name" value="ALP_N-acyl_transferase"/>
    <property type="match status" value="1"/>
</dbReference>
<feature type="transmembrane region" description="Helical" evidence="9">
    <location>
        <begin position="509"/>
        <end position="531"/>
    </location>
</feature>
<dbReference type="Pfam" id="PF00795">
    <property type="entry name" value="CN_hydrolase"/>
    <property type="match status" value="1"/>
</dbReference>
<keyword evidence="11" id="KW-0449">Lipoprotein</keyword>
<dbReference type="InterPro" id="IPR036526">
    <property type="entry name" value="C-N_Hydrolase_sf"/>
</dbReference>
<evidence type="ECO:0000256" key="1">
    <source>
        <dbReference type="ARBA" id="ARBA00004651"/>
    </source>
</evidence>
<evidence type="ECO:0000256" key="2">
    <source>
        <dbReference type="ARBA" id="ARBA00010065"/>
    </source>
</evidence>
<evidence type="ECO:0000313" key="11">
    <source>
        <dbReference type="EMBL" id="RDD63343.1"/>
    </source>
</evidence>
<comment type="caution">
    <text evidence="11">The sequence shown here is derived from an EMBL/GenBank/DDBJ whole genome shotgun (WGS) entry which is preliminary data.</text>
</comment>
<feature type="transmembrane region" description="Helical" evidence="9">
    <location>
        <begin position="74"/>
        <end position="97"/>
    </location>
</feature>
<keyword evidence="8 9" id="KW-0012">Acyltransferase</keyword>
<evidence type="ECO:0000256" key="3">
    <source>
        <dbReference type="ARBA" id="ARBA00022475"/>
    </source>
</evidence>
<dbReference type="GO" id="GO:0016410">
    <property type="term" value="F:N-acyltransferase activity"/>
    <property type="evidence" value="ECO:0007669"/>
    <property type="project" value="UniProtKB-UniRule"/>
</dbReference>
<dbReference type="HAMAP" id="MF_01148">
    <property type="entry name" value="Lnt"/>
    <property type="match status" value="1"/>
</dbReference>
<feature type="transmembrane region" description="Helical" evidence="9">
    <location>
        <begin position="140"/>
        <end position="163"/>
    </location>
</feature>
<feature type="transmembrane region" description="Helical" evidence="9">
    <location>
        <begin position="183"/>
        <end position="204"/>
    </location>
</feature>
<keyword evidence="3 9" id="KW-1003">Cell membrane</keyword>
<dbReference type="Gene3D" id="3.60.110.10">
    <property type="entry name" value="Carbon-nitrogen hydrolase"/>
    <property type="match status" value="1"/>
</dbReference>
<feature type="transmembrane region" description="Helical" evidence="9">
    <location>
        <begin position="216"/>
        <end position="234"/>
    </location>
</feature>
<comment type="pathway">
    <text evidence="9">Protein modification; lipoprotein biosynthesis (N-acyl transfer).</text>
</comment>
<comment type="similarity">
    <text evidence="2 9">Belongs to the CN hydrolase family. Apolipoprotein N-acyltransferase subfamily.</text>
</comment>
<evidence type="ECO:0000313" key="12">
    <source>
        <dbReference type="Proteomes" id="UP000253941"/>
    </source>
</evidence>
<dbReference type="GO" id="GO:0005886">
    <property type="term" value="C:plasma membrane"/>
    <property type="evidence" value="ECO:0007669"/>
    <property type="project" value="UniProtKB-SubCell"/>
</dbReference>
<dbReference type="InterPro" id="IPR045378">
    <property type="entry name" value="LNT_N"/>
</dbReference>
<dbReference type="InterPro" id="IPR004563">
    <property type="entry name" value="Apolipo_AcylTrfase"/>
</dbReference>
<comment type="function">
    <text evidence="9">Catalyzes the phospholipid dependent N-acylation of the N-terminal cysteine of apolipoprotein, the last step in lipoprotein maturation.</text>
</comment>
<dbReference type="NCBIfam" id="TIGR00546">
    <property type="entry name" value="lnt"/>
    <property type="match status" value="1"/>
</dbReference>
<dbReference type="GO" id="GO:0042158">
    <property type="term" value="P:lipoprotein biosynthetic process"/>
    <property type="evidence" value="ECO:0007669"/>
    <property type="project" value="UniProtKB-UniRule"/>
</dbReference>
<keyword evidence="12" id="KW-1185">Reference proteome</keyword>
<dbReference type="EMBL" id="QPMH01000002">
    <property type="protein sequence ID" value="RDD63343.1"/>
    <property type="molecule type" value="Genomic_DNA"/>
</dbReference>
<comment type="catalytic activity">
    <reaction evidence="9">
        <text>N-terminal S-1,2-diacyl-sn-glyceryl-L-cysteinyl-[lipoprotein] + a glycerophospholipid = N-acyl-S-1,2-diacyl-sn-glyceryl-L-cysteinyl-[lipoprotein] + a 2-acyl-sn-glycero-3-phospholipid + H(+)</text>
        <dbReference type="Rhea" id="RHEA:48228"/>
        <dbReference type="Rhea" id="RHEA-COMP:14681"/>
        <dbReference type="Rhea" id="RHEA-COMP:14684"/>
        <dbReference type="ChEBI" id="CHEBI:15378"/>
        <dbReference type="ChEBI" id="CHEBI:136912"/>
        <dbReference type="ChEBI" id="CHEBI:140656"/>
        <dbReference type="ChEBI" id="CHEBI:140657"/>
        <dbReference type="ChEBI" id="CHEBI:140660"/>
        <dbReference type="EC" id="2.3.1.269"/>
    </reaction>
</comment>
<keyword evidence="4 9" id="KW-0808">Transferase</keyword>
<dbReference type="AlphaFoldDB" id="A0A369TDE0"/>
<dbReference type="RefSeq" id="WP_114580597.1">
    <property type="nucleotide sequence ID" value="NZ_QPMH01000002.1"/>
</dbReference>
<dbReference type="EC" id="2.3.1.269" evidence="9"/>
<dbReference type="PROSITE" id="PS50263">
    <property type="entry name" value="CN_HYDROLASE"/>
    <property type="match status" value="1"/>
</dbReference>
<dbReference type="UniPathway" id="UPA00666"/>
<dbReference type="Pfam" id="PF20154">
    <property type="entry name" value="LNT_N"/>
    <property type="match status" value="1"/>
</dbReference>
<name>A0A369TDE0_9PROT</name>
<gene>
    <name evidence="9 11" type="primary">lnt</name>
    <name evidence="11" type="ORF">DRB17_02540</name>
</gene>
<keyword evidence="5 9" id="KW-0812">Transmembrane</keyword>
<evidence type="ECO:0000256" key="5">
    <source>
        <dbReference type="ARBA" id="ARBA00022692"/>
    </source>
</evidence>
<dbReference type="PANTHER" id="PTHR38686">
    <property type="entry name" value="APOLIPOPROTEIN N-ACYLTRANSFERASE"/>
    <property type="match status" value="1"/>
</dbReference>
<evidence type="ECO:0000256" key="9">
    <source>
        <dbReference type="HAMAP-Rule" id="MF_01148"/>
    </source>
</evidence>
<reference evidence="11 12" key="1">
    <citation type="submission" date="2018-07" db="EMBL/GenBank/DDBJ databases">
        <title>Venubactetium sediminum gen. nov., sp. nov., isolated from a marine solar saltern.</title>
        <authorList>
            <person name="Wang S."/>
        </authorList>
    </citation>
    <scope>NUCLEOTIDE SEQUENCE [LARGE SCALE GENOMIC DNA]</scope>
    <source>
        <strain evidence="11 12">WD2A32</strain>
    </source>
</reference>
<evidence type="ECO:0000259" key="10">
    <source>
        <dbReference type="PROSITE" id="PS50263"/>
    </source>
</evidence>
<feature type="transmembrane region" description="Helical" evidence="9">
    <location>
        <begin position="109"/>
        <end position="133"/>
    </location>
</feature>
<dbReference type="PANTHER" id="PTHR38686:SF1">
    <property type="entry name" value="APOLIPOPROTEIN N-ACYLTRANSFERASE"/>
    <property type="match status" value="1"/>
</dbReference>
<proteinExistence type="inferred from homology"/>
<evidence type="ECO:0000256" key="4">
    <source>
        <dbReference type="ARBA" id="ARBA00022679"/>
    </source>
</evidence>
<feature type="domain" description="CN hydrolase" evidence="10">
    <location>
        <begin position="252"/>
        <end position="501"/>
    </location>
</feature>
<dbReference type="SUPFAM" id="SSF56317">
    <property type="entry name" value="Carbon-nitrogen hydrolase"/>
    <property type="match status" value="1"/>
</dbReference>
<dbReference type="Proteomes" id="UP000253941">
    <property type="component" value="Unassembled WGS sequence"/>
</dbReference>
<protein>
    <recommendedName>
        <fullName evidence="9">Apolipoprotein N-acyltransferase</fullName>
        <shortName evidence="9">ALP N-acyltransferase</shortName>
        <ecNumber evidence="9">2.3.1.269</ecNumber>
    </recommendedName>
</protein>
<comment type="subcellular location">
    <subcellularLocation>
        <location evidence="1 9">Cell membrane</location>
        <topology evidence="1 9">Multi-pass membrane protein</topology>
    </subcellularLocation>
</comment>
<dbReference type="InterPro" id="IPR003010">
    <property type="entry name" value="C-N_Hydrolase"/>
</dbReference>
<accession>A0A369TDE0</accession>
<keyword evidence="7 9" id="KW-0472">Membrane</keyword>
<evidence type="ECO:0000256" key="6">
    <source>
        <dbReference type="ARBA" id="ARBA00022989"/>
    </source>
</evidence>
<feature type="transmembrane region" description="Helical" evidence="9">
    <location>
        <begin position="30"/>
        <end position="62"/>
    </location>
</feature>
<evidence type="ECO:0000256" key="8">
    <source>
        <dbReference type="ARBA" id="ARBA00023315"/>
    </source>
</evidence>